<comment type="caution">
    <text evidence="1">The sequence shown here is derived from an EMBL/GenBank/DDBJ whole genome shotgun (WGS) entry which is preliminary data.</text>
</comment>
<dbReference type="Proteomes" id="UP000190648">
    <property type="component" value="Unassembled WGS sequence"/>
</dbReference>
<sequence length="100" mass="11674">MTVSSIDFSQISAHRSKVQIKSLLRAIQAPRRCDEWAHTAPLFTAPPNSEIVHRNKTYLWDLSYAVILKFMFSEYLQRKRCMASSICIRRDIQKVIFLSL</sequence>
<protein>
    <submittedName>
        <fullName evidence="1">Uncharacterized protein</fullName>
    </submittedName>
</protein>
<proteinExistence type="predicted"/>
<keyword evidence="2" id="KW-1185">Reference proteome</keyword>
<name>A0A1V4K279_PATFA</name>
<accession>A0A1V4K279</accession>
<evidence type="ECO:0000313" key="1">
    <source>
        <dbReference type="EMBL" id="OPJ78494.1"/>
    </source>
</evidence>
<dbReference type="EMBL" id="LSYS01005108">
    <property type="protein sequence ID" value="OPJ78494.1"/>
    <property type="molecule type" value="Genomic_DNA"/>
</dbReference>
<organism evidence="1 2">
    <name type="scientific">Patagioenas fasciata monilis</name>
    <dbReference type="NCBI Taxonomy" id="372326"/>
    <lineage>
        <taxon>Eukaryota</taxon>
        <taxon>Metazoa</taxon>
        <taxon>Chordata</taxon>
        <taxon>Craniata</taxon>
        <taxon>Vertebrata</taxon>
        <taxon>Euteleostomi</taxon>
        <taxon>Archelosauria</taxon>
        <taxon>Archosauria</taxon>
        <taxon>Dinosauria</taxon>
        <taxon>Saurischia</taxon>
        <taxon>Theropoda</taxon>
        <taxon>Coelurosauria</taxon>
        <taxon>Aves</taxon>
        <taxon>Neognathae</taxon>
        <taxon>Neoaves</taxon>
        <taxon>Columbimorphae</taxon>
        <taxon>Columbiformes</taxon>
        <taxon>Columbidae</taxon>
        <taxon>Patagioenas</taxon>
    </lineage>
</organism>
<reference evidence="1 2" key="1">
    <citation type="submission" date="2016-02" db="EMBL/GenBank/DDBJ databases">
        <title>Band-tailed pigeon sequencing and assembly.</title>
        <authorList>
            <person name="Soares A.E."/>
            <person name="Novak B.J."/>
            <person name="Rice E.S."/>
            <person name="O'Connell B."/>
            <person name="Chang D."/>
            <person name="Weber S."/>
            <person name="Shapiro B."/>
        </authorList>
    </citation>
    <scope>NUCLEOTIDE SEQUENCE [LARGE SCALE GENOMIC DNA]</scope>
    <source>
        <strain evidence="1">BTP2013</strain>
        <tissue evidence="1">Blood</tissue>
    </source>
</reference>
<dbReference type="AlphaFoldDB" id="A0A1V4K279"/>
<gene>
    <name evidence="1" type="ORF">AV530_003316</name>
</gene>
<evidence type="ECO:0000313" key="2">
    <source>
        <dbReference type="Proteomes" id="UP000190648"/>
    </source>
</evidence>